<dbReference type="EMBL" id="JAAIKR010000003">
    <property type="protein sequence ID" value="MBR9727380.1"/>
    <property type="molecule type" value="Genomic_DNA"/>
</dbReference>
<dbReference type="Pfam" id="PF11399">
    <property type="entry name" value="DUF3192"/>
    <property type="match status" value="1"/>
</dbReference>
<name>A0ABS5I031_9GAMM</name>
<evidence type="ECO:0000313" key="2">
    <source>
        <dbReference type="EMBL" id="MBR9727380.1"/>
    </source>
</evidence>
<keyword evidence="3" id="KW-1185">Reference proteome</keyword>
<dbReference type="InterPro" id="IPR037873">
    <property type="entry name" value="BamE-like"/>
</dbReference>
<sequence>MKSKLLVTLMMILTIVSLSGCVLNIGDHESKKNTDYWKVQQEKNRTNLTTLTMGMSKDQVLLIMGTADFTEAHLSQAPQTEQQEVEVYFYRTQWTKGDGRTTKDECTPVVLRNKVLVGWGESAYKSM</sequence>
<reference evidence="2 3" key="1">
    <citation type="submission" date="2020-02" db="EMBL/GenBank/DDBJ databases">
        <title>Shewanella WXL01 sp. nov., a marine bacterium isolated from green algae in Luhuitou Fringing Reef (Northern South China Sea).</title>
        <authorList>
            <person name="Wang X."/>
        </authorList>
    </citation>
    <scope>NUCLEOTIDE SEQUENCE [LARGE SCALE GENOMIC DNA]</scope>
    <source>
        <strain evidence="2 3">MCCC 1A01895</strain>
    </source>
</reference>
<keyword evidence="1" id="KW-0732">Signal</keyword>
<evidence type="ECO:0000313" key="3">
    <source>
        <dbReference type="Proteomes" id="UP000811844"/>
    </source>
</evidence>
<evidence type="ECO:0000256" key="1">
    <source>
        <dbReference type="ARBA" id="ARBA00022729"/>
    </source>
</evidence>
<proteinExistence type="predicted"/>
<dbReference type="PROSITE" id="PS51257">
    <property type="entry name" value="PROKAR_LIPOPROTEIN"/>
    <property type="match status" value="1"/>
</dbReference>
<comment type="caution">
    <text evidence="2">The sequence shown here is derived from an EMBL/GenBank/DDBJ whole genome shotgun (WGS) entry which is preliminary data.</text>
</comment>
<dbReference type="Gene3D" id="3.30.1450.10">
    <property type="match status" value="1"/>
</dbReference>
<organism evidence="2 3">
    <name type="scientific">Shewanella intestini</name>
    <dbReference type="NCBI Taxonomy" id="2017544"/>
    <lineage>
        <taxon>Bacteria</taxon>
        <taxon>Pseudomonadati</taxon>
        <taxon>Pseudomonadota</taxon>
        <taxon>Gammaproteobacteria</taxon>
        <taxon>Alteromonadales</taxon>
        <taxon>Shewanellaceae</taxon>
        <taxon>Shewanella</taxon>
    </lineage>
</organism>
<protein>
    <submittedName>
        <fullName evidence="2">DUF3192 domain-containing protein</fullName>
    </submittedName>
</protein>
<gene>
    <name evidence="2" type="ORF">G3R48_05160</name>
</gene>
<accession>A0ABS5I031</accession>
<dbReference type="RefSeq" id="WP_153662545.1">
    <property type="nucleotide sequence ID" value="NZ_JAAIKR010000003.1"/>
</dbReference>
<dbReference type="Proteomes" id="UP000811844">
    <property type="component" value="Unassembled WGS sequence"/>
</dbReference>
<dbReference type="InterPro" id="IPR021534">
    <property type="entry name" value="DUF3192"/>
</dbReference>